<evidence type="ECO:0000313" key="2">
    <source>
        <dbReference type="EMBL" id="SSW95392.1"/>
    </source>
</evidence>
<dbReference type="AlphaFoldDB" id="A0A3B0LY83"/>
<evidence type="ECO:0008006" key="3">
    <source>
        <dbReference type="Google" id="ProtNLM"/>
    </source>
</evidence>
<dbReference type="Pfam" id="PF13997">
    <property type="entry name" value="YqjK"/>
    <property type="match status" value="1"/>
</dbReference>
<keyword evidence="1" id="KW-0472">Membrane</keyword>
<keyword evidence="1" id="KW-1133">Transmembrane helix</keyword>
<proteinExistence type="predicted"/>
<name>A0A3B0LY83_9GAMM</name>
<gene>
    <name evidence="2" type="ORF">ARTV_1250</name>
</gene>
<dbReference type="InterPro" id="IPR025612">
    <property type="entry name" value="YqjK"/>
</dbReference>
<feature type="transmembrane region" description="Helical" evidence="1">
    <location>
        <begin position="49"/>
        <end position="67"/>
    </location>
</feature>
<reference evidence="2" key="1">
    <citation type="submission" date="2018-04" db="EMBL/GenBank/DDBJ databases">
        <authorList>
            <person name="Go L.Y."/>
            <person name="Mitchell J.A."/>
        </authorList>
    </citation>
    <scope>NUCLEOTIDE SEQUENCE</scope>
    <source>
        <strain evidence="2">ARTV</strain>
    </source>
</reference>
<sequence>MKLSKRKQLVLKKQQLLTNIQQQRNSLSATSEHWLTITASYDRTWQKMLVFKPLLIASFSLIALYNIRHPKKLYRLSRRAIGAWGIAKTIQTFIAKKA</sequence>
<dbReference type="EMBL" id="UFQR01000004">
    <property type="protein sequence ID" value="SSW95392.1"/>
    <property type="molecule type" value="Genomic_DNA"/>
</dbReference>
<accession>A0A3B0LY83</accession>
<keyword evidence="1" id="KW-0812">Transmembrane</keyword>
<evidence type="ECO:0000256" key="1">
    <source>
        <dbReference type="SAM" id="Phobius"/>
    </source>
</evidence>
<organism evidence="2">
    <name type="scientific">Arsenophonus endosymbiont of Trialeurodes vaporariorum</name>
    <dbReference type="NCBI Taxonomy" id="235567"/>
    <lineage>
        <taxon>Bacteria</taxon>
        <taxon>Pseudomonadati</taxon>
        <taxon>Pseudomonadota</taxon>
        <taxon>Gammaproteobacteria</taxon>
        <taxon>Enterobacterales</taxon>
        <taxon>Morganellaceae</taxon>
        <taxon>Arsenophonus</taxon>
    </lineage>
</organism>
<protein>
    <recommendedName>
        <fullName evidence="3">Cell division protein FtsH</fullName>
    </recommendedName>
</protein>